<feature type="chain" id="PRO_5040334432" description="DUF7707 domain-containing protein" evidence="3">
    <location>
        <begin position="27"/>
        <end position="336"/>
    </location>
</feature>
<keyword evidence="3" id="KW-0732">Signal</keyword>
<feature type="signal peptide" evidence="3">
    <location>
        <begin position="1"/>
        <end position="26"/>
    </location>
</feature>
<proteinExistence type="predicted"/>
<keyword evidence="2" id="KW-0812">Transmembrane</keyword>
<keyword evidence="6" id="KW-1185">Reference proteome</keyword>
<feature type="domain" description="DUF7707" evidence="4">
    <location>
        <begin position="37"/>
        <end position="129"/>
    </location>
</feature>
<dbReference type="InterPro" id="IPR056124">
    <property type="entry name" value="DUF7707"/>
</dbReference>
<dbReference type="AlphaFoldDB" id="A0A9P4QXV1"/>
<keyword evidence="2" id="KW-1133">Transmembrane helix</keyword>
<feature type="region of interest" description="Disordered" evidence="1">
    <location>
        <begin position="185"/>
        <end position="207"/>
    </location>
</feature>
<evidence type="ECO:0000259" key="4">
    <source>
        <dbReference type="Pfam" id="PF24808"/>
    </source>
</evidence>
<protein>
    <recommendedName>
        <fullName evidence="4">DUF7707 domain-containing protein</fullName>
    </recommendedName>
</protein>
<gene>
    <name evidence="5" type="ORF">EJ04DRAFT_598981</name>
</gene>
<dbReference type="Proteomes" id="UP000799444">
    <property type="component" value="Unassembled WGS sequence"/>
</dbReference>
<sequence length="336" mass="36255">MPSVPISISIALALSLLIARTRSAKADADLIGTCYDVQAPRFPQNETAEWCRLEFNSCPDICGGSSACNPSTLEHSCVCMPPSNETYNIPGRPARSTNLTDYYDTVPGQVRWYCYRLCLQDAVQNCTCEGCPIQLSEAQGSRIVTLPWLVRKWVGEGLWGNLTALPTYTDAALLSAISDAGWVPASPTPSTDPGGGGLNGTQCAGTSGRCEEESMSLGAKIGVSVGAVSGVSIVSVGFLYFMLRRRRLAKARMKMESLHEPKMSDLEVADPYDDMLFRRAELPAGVDAAEMPTNPQELDGGDQPLRAEGPQRVSIRVEGMPVLPPLDMGPELRHEN</sequence>
<feature type="region of interest" description="Disordered" evidence="1">
    <location>
        <begin position="288"/>
        <end position="336"/>
    </location>
</feature>
<dbReference type="EMBL" id="ML996130">
    <property type="protein sequence ID" value="KAF2735918.1"/>
    <property type="molecule type" value="Genomic_DNA"/>
</dbReference>
<comment type="caution">
    <text evidence="5">The sequence shown here is derived from an EMBL/GenBank/DDBJ whole genome shotgun (WGS) entry which is preliminary data.</text>
</comment>
<feature type="transmembrane region" description="Helical" evidence="2">
    <location>
        <begin position="221"/>
        <end position="243"/>
    </location>
</feature>
<keyword evidence="2" id="KW-0472">Membrane</keyword>
<evidence type="ECO:0000313" key="6">
    <source>
        <dbReference type="Proteomes" id="UP000799444"/>
    </source>
</evidence>
<reference evidence="5" key="1">
    <citation type="journal article" date="2020" name="Stud. Mycol.">
        <title>101 Dothideomycetes genomes: a test case for predicting lifestyles and emergence of pathogens.</title>
        <authorList>
            <person name="Haridas S."/>
            <person name="Albert R."/>
            <person name="Binder M."/>
            <person name="Bloem J."/>
            <person name="Labutti K."/>
            <person name="Salamov A."/>
            <person name="Andreopoulos B."/>
            <person name="Baker S."/>
            <person name="Barry K."/>
            <person name="Bills G."/>
            <person name="Bluhm B."/>
            <person name="Cannon C."/>
            <person name="Castanera R."/>
            <person name="Culley D."/>
            <person name="Daum C."/>
            <person name="Ezra D."/>
            <person name="Gonzalez J."/>
            <person name="Henrissat B."/>
            <person name="Kuo A."/>
            <person name="Liang C."/>
            <person name="Lipzen A."/>
            <person name="Lutzoni F."/>
            <person name="Magnuson J."/>
            <person name="Mondo S."/>
            <person name="Nolan M."/>
            <person name="Ohm R."/>
            <person name="Pangilinan J."/>
            <person name="Park H.-J."/>
            <person name="Ramirez L."/>
            <person name="Alfaro M."/>
            <person name="Sun H."/>
            <person name="Tritt A."/>
            <person name="Yoshinaga Y."/>
            <person name="Zwiers L.-H."/>
            <person name="Turgeon B."/>
            <person name="Goodwin S."/>
            <person name="Spatafora J."/>
            <person name="Crous P."/>
            <person name="Grigoriev I."/>
        </authorList>
    </citation>
    <scope>NUCLEOTIDE SEQUENCE</scope>
    <source>
        <strain evidence="5">CBS 125425</strain>
    </source>
</reference>
<name>A0A9P4QXV1_9PLEO</name>
<evidence type="ECO:0000256" key="3">
    <source>
        <dbReference type="SAM" id="SignalP"/>
    </source>
</evidence>
<accession>A0A9P4QXV1</accession>
<organism evidence="5 6">
    <name type="scientific">Polyplosphaeria fusca</name>
    <dbReference type="NCBI Taxonomy" id="682080"/>
    <lineage>
        <taxon>Eukaryota</taxon>
        <taxon>Fungi</taxon>
        <taxon>Dikarya</taxon>
        <taxon>Ascomycota</taxon>
        <taxon>Pezizomycotina</taxon>
        <taxon>Dothideomycetes</taxon>
        <taxon>Pleosporomycetidae</taxon>
        <taxon>Pleosporales</taxon>
        <taxon>Tetraplosphaeriaceae</taxon>
        <taxon>Polyplosphaeria</taxon>
    </lineage>
</organism>
<dbReference type="Pfam" id="PF24808">
    <property type="entry name" value="DUF7707"/>
    <property type="match status" value="1"/>
</dbReference>
<evidence type="ECO:0000256" key="1">
    <source>
        <dbReference type="SAM" id="MobiDB-lite"/>
    </source>
</evidence>
<dbReference type="OrthoDB" id="2121879at2759"/>
<evidence type="ECO:0000313" key="5">
    <source>
        <dbReference type="EMBL" id="KAF2735918.1"/>
    </source>
</evidence>
<evidence type="ECO:0000256" key="2">
    <source>
        <dbReference type="SAM" id="Phobius"/>
    </source>
</evidence>